<dbReference type="GO" id="GO:0006605">
    <property type="term" value="P:protein targeting"/>
    <property type="evidence" value="ECO:0007669"/>
    <property type="project" value="InterPro"/>
</dbReference>
<keyword evidence="5" id="KW-0653">Protein transport</keyword>
<evidence type="ECO:0000256" key="3">
    <source>
        <dbReference type="ARBA" id="ARBA00022448"/>
    </source>
</evidence>
<keyword evidence="4 9" id="KW-0812">Transmembrane</keyword>
<dbReference type="AlphaFoldDB" id="A0A7N0V816"/>
<dbReference type="Proteomes" id="UP000594263">
    <property type="component" value="Unplaced"/>
</dbReference>
<dbReference type="EnsemblPlants" id="Kaladp0337s0007.1.v1.1">
    <property type="protein sequence ID" value="Kaladp0337s0007.1.v1.1"/>
    <property type="gene ID" value="Kaladp0337s0007.v1.1"/>
</dbReference>
<dbReference type="InterPro" id="IPR001901">
    <property type="entry name" value="Translocase_SecE/Sec61-g"/>
</dbReference>
<keyword evidence="8 9" id="KW-0472">Membrane</keyword>
<evidence type="ECO:0000256" key="6">
    <source>
        <dbReference type="ARBA" id="ARBA00022989"/>
    </source>
</evidence>
<evidence type="ECO:0000256" key="9">
    <source>
        <dbReference type="SAM" id="Phobius"/>
    </source>
</evidence>
<keyword evidence="7" id="KW-0811">Translocation</keyword>
<organism evidence="10 11">
    <name type="scientific">Kalanchoe fedtschenkoi</name>
    <name type="common">Lavender scallops</name>
    <name type="synonym">South American air plant</name>
    <dbReference type="NCBI Taxonomy" id="63787"/>
    <lineage>
        <taxon>Eukaryota</taxon>
        <taxon>Viridiplantae</taxon>
        <taxon>Streptophyta</taxon>
        <taxon>Embryophyta</taxon>
        <taxon>Tracheophyta</taxon>
        <taxon>Spermatophyta</taxon>
        <taxon>Magnoliopsida</taxon>
        <taxon>eudicotyledons</taxon>
        <taxon>Gunneridae</taxon>
        <taxon>Pentapetalae</taxon>
        <taxon>Saxifragales</taxon>
        <taxon>Crassulaceae</taxon>
        <taxon>Kalanchoe</taxon>
    </lineage>
</organism>
<feature type="transmembrane region" description="Helical" evidence="9">
    <location>
        <begin position="149"/>
        <end position="176"/>
    </location>
</feature>
<comment type="similarity">
    <text evidence="2">Belongs to the SecE/SEC61-gamma family.</text>
</comment>
<evidence type="ECO:0000256" key="5">
    <source>
        <dbReference type="ARBA" id="ARBA00022927"/>
    </source>
</evidence>
<evidence type="ECO:0000313" key="10">
    <source>
        <dbReference type="EnsemblPlants" id="Kaladp0337s0007.1.v1.1"/>
    </source>
</evidence>
<dbReference type="Pfam" id="PF00584">
    <property type="entry name" value="SecE"/>
    <property type="match status" value="1"/>
</dbReference>
<accession>A0A7N0V816</accession>
<dbReference type="PANTHER" id="PTHR37247:SF1">
    <property type="entry name" value="TRANSMEMBRANE PROTEIN"/>
    <property type="match status" value="1"/>
</dbReference>
<comment type="subcellular location">
    <subcellularLocation>
        <location evidence="1">Membrane</location>
    </subcellularLocation>
</comment>
<protein>
    <submittedName>
        <fullName evidence="10">Uncharacterized protein</fullName>
    </submittedName>
</protein>
<evidence type="ECO:0000313" key="11">
    <source>
        <dbReference type="Proteomes" id="UP000594263"/>
    </source>
</evidence>
<evidence type="ECO:0000256" key="7">
    <source>
        <dbReference type="ARBA" id="ARBA00023010"/>
    </source>
</evidence>
<dbReference type="PANTHER" id="PTHR37247">
    <property type="entry name" value="TRANSMEMBRANE PROTEIN"/>
    <property type="match status" value="1"/>
</dbReference>
<reference evidence="10" key="1">
    <citation type="submission" date="2021-01" db="UniProtKB">
        <authorList>
            <consortium name="EnsemblPlants"/>
        </authorList>
    </citation>
    <scope>IDENTIFICATION</scope>
</reference>
<sequence length="180" mass="19935">MVSCHLVYWFCNSSAAGIRSTRMFATCGFQAASPGYEDRIQPRALLLPLSRLSNSIFITGAKVAFVSKPLPGCCLRCGFAAPFGSISASSVPRGHSEMRFGNEFLEEPSMAEEFFRGIKSLFSFLVDQPRQLRYIEWPTFSSTFKTATLTLVLVALLIVALATVDSNLCYLLALFLRRKP</sequence>
<evidence type="ECO:0000256" key="1">
    <source>
        <dbReference type="ARBA" id="ARBA00004370"/>
    </source>
</evidence>
<name>A0A7N0V816_KALFE</name>
<dbReference type="GO" id="GO:0006886">
    <property type="term" value="P:intracellular protein transport"/>
    <property type="evidence" value="ECO:0007669"/>
    <property type="project" value="InterPro"/>
</dbReference>
<evidence type="ECO:0000256" key="4">
    <source>
        <dbReference type="ARBA" id="ARBA00022692"/>
    </source>
</evidence>
<evidence type="ECO:0000256" key="8">
    <source>
        <dbReference type="ARBA" id="ARBA00023136"/>
    </source>
</evidence>
<evidence type="ECO:0000256" key="2">
    <source>
        <dbReference type="ARBA" id="ARBA00008274"/>
    </source>
</evidence>
<proteinExistence type="inferred from homology"/>
<dbReference type="Gramene" id="Kaladp0337s0007.1.v1.1">
    <property type="protein sequence ID" value="Kaladp0337s0007.1.v1.1"/>
    <property type="gene ID" value="Kaladp0337s0007.v1.1"/>
</dbReference>
<keyword evidence="11" id="KW-1185">Reference proteome</keyword>
<keyword evidence="3" id="KW-0813">Transport</keyword>
<keyword evidence="6 9" id="KW-1133">Transmembrane helix</keyword>
<dbReference type="GO" id="GO:0016020">
    <property type="term" value="C:membrane"/>
    <property type="evidence" value="ECO:0007669"/>
    <property type="project" value="UniProtKB-SubCell"/>
</dbReference>